<feature type="region of interest" description="Disordered" evidence="11">
    <location>
        <begin position="621"/>
        <end position="642"/>
    </location>
</feature>
<feature type="compositionally biased region" description="Basic residues" evidence="11">
    <location>
        <begin position="802"/>
        <end position="813"/>
    </location>
</feature>
<feature type="domain" description="C2H2-type" evidence="12">
    <location>
        <begin position="12"/>
        <end position="39"/>
    </location>
</feature>
<dbReference type="GO" id="GO:0003677">
    <property type="term" value="F:DNA binding"/>
    <property type="evidence" value="ECO:0007669"/>
    <property type="project" value="UniProtKB-KW"/>
</dbReference>
<feature type="domain" description="C2H2-type" evidence="12">
    <location>
        <begin position="40"/>
        <end position="67"/>
    </location>
</feature>
<keyword evidence="4 10" id="KW-0863">Zinc-finger</keyword>
<feature type="compositionally biased region" description="Polar residues" evidence="11">
    <location>
        <begin position="132"/>
        <end position="143"/>
    </location>
</feature>
<keyword evidence="9" id="KW-0539">Nucleus</keyword>
<dbReference type="PROSITE" id="PS50157">
    <property type="entry name" value="ZINC_FINGER_C2H2_2"/>
    <property type="match status" value="12"/>
</dbReference>
<name>A0A8B6GYK3_MYTGA</name>
<dbReference type="GO" id="GO:0005634">
    <property type="term" value="C:nucleus"/>
    <property type="evidence" value="ECO:0007669"/>
    <property type="project" value="UniProtKB-SubCell"/>
</dbReference>
<keyword evidence="8" id="KW-0804">Transcription</keyword>
<dbReference type="Proteomes" id="UP000596742">
    <property type="component" value="Unassembled WGS sequence"/>
</dbReference>
<comment type="subcellular location">
    <subcellularLocation>
        <location evidence="1">Nucleus</location>
    </subcellularLocation>
</comment>
<dbReference type="FunFam" id="3.30.160.60:FF:001228">
    <property type="entry name" value="Zinc finger protein 236"/>
    <property type="match status" value="1"/>
</dbReference>
<dbReference type="Pfam" id="PF00096">
    <property type="entry name" value="zf-C2H2"/>
    <property type="match status" value="6"/>
</dbReference>
<feature type="domain" description="C2H2-type" evidence="12">
    <location>
        <begin position="941"/>
        <end position="969"/>
    </location>
</feature>
<evidence type="ECO:0000256" key="7">
    <source>
        <dbReference type="ARBA" id="ARBA00023125"/>
    </source>
</evidence>
<evidence type="ECO:0000313" key="13">
    <source>
        <dbReference type="EMBL" id="VDI70984.1"/>
    </source>
</evidence>
<feature type="compositionally biased region" description="Basic residues" evidence="11">
    <location>
        <begin position="349"/>
        <end position="359"/>
    </location>
</feature>
<keyword evidence="5" id="KW-0862">Zinc</keyword>
<dbReference type="PROSITE" id="PS00028">
    <property type="entry name" value="ZINC_FINGER_C2H2_1"/>
    <property type="match status" value="12"/>
</dbReference>
<evidence type="ECO:0000256" key="5">
    <source>
        <dbReference type="ARBA" id="ARBA00022833"/>
    </source>
</evidence>
<evidence type="ECO:0000259" key="12">
    <source>
        <dbReference type="PROSITE" id="PS50157"/>
    </source>
</evidence>
<keyword evidence="6" id="KW-0805">Transcription regulation</keyword>
<dbReference type="OrthoDB" id="6077919at2759"/>
<evidence type="ECO:0000256" key="1">
    <source>
        <dbReference type="ARBA" id="ARBA00004123"/>
    </source>
</evidence>
<feature type="compositionally biased region" description="Basic and acidic residues" evidence="11">
    <location>
        <begin position="313"/>
        <end position="322"/>
    </location>
</feature>
<dbReference type="PANTHER" id="PTHR24394:SF44">
    <property type="entry name" value="ZINC FINGER PROTEIN 271-LIKE"/>
    <property type="match status" value="1"/>
</dbReference>
<dbReference type="EMBL" id="UYJE01009187">
    <property type="protein sequence ID" value="VDI70984.1"/>
    <property type="molecule type" value="Genomic_DNA"/>
</dbReference>
<reference evidence="13" key="1">
    <citation type="submission" date="2018-11" db="EMBL/GenBank/DDBJ databases">
        <authorList>
            <person name="Alioto T."/>
            <person name="Alioto T."/>
        </authorList>
    </citation>
    <scope>NUCLEOTIDE SEQUENCE</scope>
</reference>
<dbReference type="AlphaFoldDB" id="A0A8B6GYK3"/>
<keyword evidence="2" id="KW-0479">Metal-binding</keyword>
<feature type="domain" description="C2H2-type" evidence="12">
    <location>
        <begin position="661"/>
        <end position="691"/>
    </location>
</feature>
<dbReference type="InterPro" id="IPR013087">
    <property type="entry name" value="Znf_C2H2_type"/>
</dbReference>
<feature type="region of interest" description="Disordered" evidence="11">
    <location>
        <begin position="341"/>
        <end position="367"/>
    </location>
</feature>
<evidence type="ECO:0000256" key="4">
    <source>
        <dbReference type="ARBA" id="ARBA00022771"/>
    </source>
</evidence>
<feature type="domain" description="C2H2-type" evidence="12">
    <location>
        <begin position="970"/>
        <end position="997"/>
    </location>
</feature>
<feature type="region of interest" description="Disordered" evidence="11">
    <location>
        <begin position="132"/>
        <end position="153"/>
    </location>
</feature>
<dbReference type="Pfam" id="PF12874">
    <property type="entry name" value="zf-met"/>
    <property type="match status" value="1"/>
</dbReference>
<dbReference type="GO" id="GO:0008270">
    <property type="term" value="F:zinc ion binding"/>
    <property type="evidence" value="ECO:0007669"/>
    <property type="project" value="UniProtKB-KW"/>
</dbReference>
<proteinExistence type="predicted"/>
<feature type="region of interest" description="Disordered" evidence="11">
    <location>
        <begin position="718"/>
        <end position="748"/>
    </location>
</feature>
<evidence type="ECO:0000256" key="10">
    <source>
        <dbReference type="PROSITE-ProRule" id="PRU00042"/>
    </source>
</evidence>
<feature type="compositionally biased region" description="Basic and acidic residues" evidence="11">
    <location>
        <begin position="271"/>
        <end position="285"/>
    </location>
</feature>
<protein>
    <recommendedName>
        <fullName evidence="12">C2H2-type domain-containing protein</fullName>
    </recommendedName>
</protein>
<organism evidence="13 14">
    <name type="scientific">Mytilus galloprovincialis</name>
    <name type="common">Mediterranean mussel</name>
    <dbReference type="NCBI Taxonomy" id="29158"/>
    <lineage>
        <taxon>Eukaryota</taxon>
        <taxon>Metazoa</taxon>
        <taxon>Spiralia</taxon>
        <taxon>Lophotrochozoa</taxon>
        <taxon>Mollusca</taxon>
        <taxon>Bivalvia</taxon>
        <taxon>Autobranchia</taxon>
        <taxon>Pteriomorphia</taxon>
        <taxon>Mytilida</taxon>
        <taxon>Mytiloidea</taxon>
        <taxon>Mytilidae</taxon>
        <taxon>Mytilinae</taxon>
        <taxon>Mytilus</taxon>
    </lineage>
</organism>
<evidence type="ECO:0000256" key="8">
    <source>
        <dbReference type="ARBA" id="ARBA00023163"/>
    </source>
</evidence>
<dbReference type="InterPro" id="IPR036236">
    <property type="entry name" value="Znf_C2H2_sf"/>
</dbReference>
<dbReference type="GO" id="GO:0000981">
    <property type="term" value="F:DNA-binding transcription factor activity, RNA polymerase II-specific"/>
    <property type="evidence" value="ECO:0007669"/>
    <property type="project" value="TreeGrafter"/>
</dbReference>
<dbReference type="Gene3D" id="3.30.160.60">
    <property type="entry name" value="Classic Zinc Finger"/>
    <property type="match status" value="9"/>
</dbReference>
<dbReference type="SMART" id="SM00355">
    <property type="entry name" value="ZnF_C2H2"/>
    <property type="match status" value="16"/>
</dbReference>
<feature type="domain" description="C2H2-type" evidence="12">
    <location>
        <begin position="93"/>
        <end position="120"/>
    </location>
</feature>
<comment type="caution">
    <text evidence="13">The sequence shown here is derived from an EMBL/GenBank/DDBJ whole genome shotgun (WGS) entry which is preliminary data.</text>
</comment>
<evidence type="ECO:0000256" key="11">
    <source>
        <dbReference type="SAM" id="MobiDB-lite"/>
    </source>
</evidence>
<feature type="compositionally biased region" description="Polar residues" evidence="11">
    <location>
        <begin position="287"/>
        <end position="302"/>
    </location>
</feature>
<keyword evidence="7" id="KW-0238">DNA-binding</keyword>
<dbReference type="FunFam" id="3.30.160.60:FF:000446">
    <property type="entry name" value="Zinc finger protein"/>
    <property type="match status" value="2"/>
</dbReference>
<evidence type="ECO:0000256" key="2">
    <source>
        <dbReference type="ARBA" id="ARBA00022723"/>
    </source>
</evidence>
<feature type="domain" description="C2H2-type" evidence="12">
    <location>
        <begin position="559"/>
        <end position="592"/>
    </location>
</feature>
<evidence type="ECO:0000256" key="6">
    <source>
        <dbReference type="ARBA" id="ARBA00023015"/>
    </source>
</evidence>
<keyword evidence="3" id="KW-0677">Repeat</keyword>
<dbReference type="PANTHER" id="PTHR24394">
    <property type="entry name" value="ZINC FINGER PROTEIN"/>
    <property type="match status" value="1"/>
</dbReference>
<feature type="domain" description="C2H2-type" evidence="12">
    <location>
        <begin position="1002"/>
        <end position="1029"/>
    </location>
</feature>
<feature type="region of interest" description="Disordered" evidence="11">
    <location>
        <begin position="800"/>
        <end position="822"/>
    </location>
</feature>
<evidence type="ECO:0000256" key="3">
    <source>
        <dbReference type="ARBA" id="ARBA00022737"/>
    </source>
</evidence>
<feature type="domain" description="C2H2-type" evidence="12">
    <location>
        <begin position="911"/>
        <end position="938"/>
    </location>
</feature>
<feature type="region of interest" description="Disordered" evidence="11">
    <location>
        <begin position="264"/>
        <end position="324"/>
    </location>
</feature>
<sequence length="1104" mass="127972">MITMNILGVKKFSCDKCGKLFNQECTLTIHRRSHNAGKKFVCHVCGKSFTLKSVMLKHAMSHMMENIGIMYKGKSSYRNRQHAMSDSSKKKFYQCTNCPKKFRNQESLDEHIKSHEEKRQCNLFTQKSDNTFDNKLNNSTNLPKNEDAGSDDSSQDLFIEKESYVISDNSFDSHTDEVEPTMFIISDNSLDSHSDKIEPTTFIISDNSLDSHSEEKKPTSFLIQDSYECSSSNSDEPSLKNLDFNCVLCGKSFKTVPSFIHHVNTHQPSYNDKDSTIEQKAKDSSQEDPSSLDNKIETSVDSLQIHGTRKKIPNRDAVETSKKIAKQNTDDALLGTDSKFKKSKDVGSKKNKTRDRNKHPSLLNNIDTVEKQFHPARSDKLAKGKKQMVKNQFEAAKSDELVVDDDGMNKTLANHFITVKSDEYEVNDEGMKKTLVNHFKCVESDELAEGMNQFEAATSDELPVKDDGTKVREKVKTIFICRCCNKKFASRHFVKEHLKMYFEMAANSVDIEHKQFMDQLKEDTEFDRVVDKFIYSISTGKLKSITQDLKKSDEKQIIYQCAKCQKSFQIQHQIIDHIKDCEPKPQHTDNFKCQDCSGSFTTDMILKKHILLCHNRSQESRKQETEKKSMKDPIYTEKPKETEETSITQDWKKSDENLIIYHCTKCQKRFLEKQHIITHLKDCKSKPQKKEIFKCQDCIGSFMSGLILKKHILVCHNRSQDSRKREPEKKSVENPITEKLKEPEENKEVRIGNDTQKQEKKPIENMTINVLSGIRKVKKLTEVTTGKETPKYEKNSKENIIRKKTAGNRKKKSEKTNTNNPGNKNEMTCERCDKICDSMTEYLNHIETSHNSKSNEVGSDAEFICAHCKMSFDSQAKLFSHLKGHKESNRQQSTFEKYKDKMTYNSDTGQWGCRICQKSLSNKTNLLRHISLHDKDVKESHVCPFCNRIFNHHRYLMHHINYMHNGVEKVECLICHAKFTKKTSLQRHMELHTGESLQKKILKCEECGKQFRGSKDLITHTRIHTGERPFPCDQCPYRAINLWNLKRHLLTHENRRKRKRSKRDDEDSQEENNIERKIKMKILHGRSYLMEAENTISGKVKEMV</sequence>
<keyword evidence="14" id="KW-1185">Reference proteome</keyword>
<evidence type="ECO:0000256" key="9">
    <source>
        <dbReference type="ARBA" id="ARBA00023242"/>
    </source>
</evidence>
<accession>A0A8B6GYK3</accession>
<dbReference type="SUPFAM" id="SSF57667">
    <property type="entry name" value="beta-beta-alpha zinc fingers"/>
    <property type="match status" value="4"/>
</dbReference>
<feature type="domain" description="C2H2-type" evidence="12">
    <location>
        <begin position="863"/>
        <end position="890"/>
    </location>
</feature>
<feature type="domain" description="C2H2-type" evidence="12">
    <location>
        <begin position="591"/>
        <end position="619"/>
    </location>
</feature>
<gene>
    <name evidence="13" type="ORF">MGAL_10B070346</name>
</gene>
<feature type="domain" description="C2H2-type" evidence="12">
    <location>
        <begin position="244"/>
        <end position="271"/>
    </location>
</feature>
<evidence type="ECO:0000313" key="14">
    <source>
        <dbReference type="Proteomes" id="UP000596742"/>
    </source>
</evidence>